<evidence type="ECO:0000256" key="2">
    <source>
        <dbReference type="ARBA" id="ARBA00022490"/>
    </source>
</evidence>
<evidence type="ECO:0000256" key="8">
    <source>
        <dbReference type="ARBA" id="ARBA00054043"/>
    </source>
</evidence>
<comment type="function">
    <text evidence="8 15">Functions in the N-end rule pathway of protein degradation where it conjugates Leu, Phe and, less efficiently, Met from aminoacyl-tRNAs to the N-termini of proteins containing an N-terminal arginine or lysine.</text>
</comment>
<dbReference type="NCBIfam" id="TIGR00667">
    <property type="entry name" value="aat"/>
    <property type="match status" value="1"/>
</dbReference>
<dbReference type="AlphaFoldDB" id="A0A1H7MBI3"/>
<comment type="catalytic activity">
    <reaction evidence="6 15">
        <text>N-terminal L-arginyl-[protein] + L-leucyl-tRNA(Leu) = N-terminal L-leucyl-L-arginyl-[protein] + tRNA(Leu) + H(+)</text>
        <dbReference type="Rhea" id="RHEA:50416"/>
        <dbReference type="Rhea" id="RHEA-COMP:9613"/>
        <dbReference type="Rhea" id="RHEA-COMP:9622"/>
        <dbReference type="Rhea" id="RHEA-COMP:12672"/>
        <dbReference type="Rhea" id="RHEA-COMP:12673"/>
        <dbReference type="ChEBI" id="CHEBI:15378"/>
        <dbReference type="ChEBI" id="CHEBI:64719"/>
        <dbReference type="ChEBI" id="CHEBI:78442"/>
        <dbReference type="ChEBI" id="CHEBI:78494"/>
        <dbReference type="ChEBI" id="CHEBI:133044"/>
        <dbReference type="EC" id="2.3.2.6"/>
    </reaction>
</comment>
<evidence type="ECO:0000256" key="4">
    <source>
        <dbReference type="ARBA" id="ARBA00023315"/>
    </source>
</evidence>
<evidence type="ECO:0000256" key="16">
    <source>
        <dbReference type="SAM" id="MobiDB-lite"/>
    </source>
</evidence>
<dbReference type="FunFam" id="3.30.70.3550:FF:000001">
    <property type="entry name" value="Leucyl/phenylalanyl-tRNA--protein transferase"/>
    <property type="match status" value="1"/>
</dbReference>
<comment type="catalytic activity">
    <reaction evidence="5 15">
        <text>L-phenylalanyl-tRNA(Phe) + an N-terminal L-alpha-aminoacyl-[protein] = an N-terminal L-phenylalanyl-L-alpha-aminoacyl-[protein] + tRNA(Phe)</text>
        <dbReference type="Rhea" id="RHEA:43632"/>
        <dbReference type="Rhea" id="RHEA-COMP:9668"/>
        <dbReference type="Rhea" id="RHEA-COMP:9699"/>
        <dbReference type="Rhea" id="RHEA-COMP:10636"/>
        <dbReference type="Rhea" id="RHEA-COMP:10637"/>
        <dbReference type="ChEBI" id="CHEBI:78442"/>
        <dbReference type="ChEBI" id="CHEBI:78531"/>
        <dbReference type="ChEBI" id="CHEBI:78597"/>
        <dbReference type="ChEBI" id="CHEBI:83561"/>
        <dbReference type="EC" id="2.3.2.6"/>
    </reaction>
</comment>
<evidence type="ECO:0000256" key="14">
    <source>
        <dbReference type="ARBA" id="ARBA00083640"/>
    </source>
</evidence>
<dbReference type="FunFam" id="3.40.630.70:FF:000001">
    <property type="entry name" value="Leucyl/phenylalanyl-tRNA--protein transferase"/>
    <property type="match status" value="1"/>
</dbReference>
<evidence type="ECO:0000256" key="6">
    <source>
        <dbReference type="ARBA" id="ARBA00050652"/>
    </source>
</evidence>
<evidence type="ECO:0000256" key="9">
    <source>
        <dbReference type="ARBA" id="ARBA00061535"/>
    </source>
</evidence>
<accession>A0A1H7MBI3</accession>
<dbReference type="RefSeq" id="WP_090253568.1">
    <property type="nucleotide sequence ID" value="NZ_FOAA01000009.1"/>
</dbReference>
<evidence type="ECO:0000256" key="13">
    <source>
        <dbReference type="ARBA" id="ARBA00077165"/>
    </source>
</evidence>
<dbReference type="InterPro" id="IPR004616">
    <property type="entry name" value="Leu/Phe-tRNA_Trfase"/>
</dbReference>
<keyword evidence="18" id="KW-1185">Reference proteome</keyword>
<dbReference type="PANTHER" id="PTHR30098:SF2">
    <property type="entry name" value="LEUCYL_PHENYLALANYL-TRNA--PROTEIN TRANSFERASE"/>
    <property type="match status" value="1"/>
</dbReference>
<dbReference type="PANTHER" id="PTHR30098">
    <property type="entry name" value="LEUCYL/PHENYLALANYL-TRNA--PROTEIN TRANSFERASE"/>
    <property type="match status" value="1"/>
</dbReference>
<dbReference type="OrthoDB" id="9790282at2"/>
<dbReference type="GO" id="GO:0030163">
    <property type="term" value="P:protein catabolic process"/>
    <property type="evidence" value="ECO:0007669"/>
    <property type="project" value="UniProtKB-UniRule"/>
</dbReference>
<dbReference type="GO" id="GO:0008914">
    <property type="term" value="F:leucyl-tRNA--protein transferase activity"/>
    <property type="evidence" value="ECO:0007669"/>
    <property type="project" value="UniProtKB-UniRule"/>
</dbReference>
<dbReference type="Proteomes" id="UP000199256">
    <property type="component" value="Unassembled WGS sequence"/>
</dbReference>
<dbReference type="InterPro" id="IPR016181">
    <property type="entry name" value="Acyl_CoA_acyltransferase"/>
</dbReference>
<evidence type="ECO:0000256" key="15">
    <source>
        <dbReference type="HAMAP-Rule" id="MF_00688"/>
    </source>
</evidence>
<comment type="catalytic activity">
    <reaction evidence="7 15">
        <text>N-terminal L-lysyl-[protein] + L-leucyl-tRNA(Leu) = N-terminal L-leucyl-L-lysyl-[protein] + tRNA(Leu) + H(+)</text>
        <dbReference type="Rhea" id="RHEA:12340"/>
        <dbReference type="Rhea" id="RHEA-COMP:9613"/>
        <dbReference type="Rhea" id="RHEA-COMP:9622"/>
        <dbReference type="Rhea" id="RHEA-COMP:12670"/>
        <dbReference type="Rhea" id="RHEA-COMP:12671"/>
        <dbReference type="ChEBI" id="CHEBI:15378"/>
        <dbReference type="ChEBI" id="CHEBI:65249"/>
        <dbReference type="ChEBI" id="CHEBI:78442"/>
        <dbReference type="ChEBI" id="CHEBI:78494"/>
        <dbReference type="ChEBI" id="CHEBI:133043"/>
        <dbReference type="EC" id="2.3.2.6"/>
    </reaction>
</comment>
<evidence type="ECO:0000313" key="18">
    <source>
        <dbReference type="Proteomes" id="UP000199256"/>
    </source>
</evidence>
<feature type="region of interest" description="Disordered" evidence="16">
    <location>
        <begin position="1"/>
        <end position="26"/>
    </location>
</feature>
<organism evidence="17 18">
    <name type="scientific">Ectothiorhodospira marina</name>
    <dbReference type="NCBI Taxonomy" id="1396821"/>
    <lineage>
        <taxon>Bacteria</taxon>
        <taxon>Pseudomonadati</taxon>
        <taxon>Pseudomonadota</taxon>
        <taxon>Gammaproteobacteria</taxon>
        <taxon>Chromatiales</taxon>
        <taxon>Ectothiorhodospiraceae</taxon>
        <taxon>Ectothiorhodospira</taxon>
    </lineage>
</organism>
<dbReference type="HAMAP" id="MF_00688">
    <property type="entry name" value="Leu_Phe_trans"/>
    <property type="match status" value="1"/>
</dbReference>
<evidence type="ECO:0000256" key="5">
    <source>
        <dbReference type="ARBA" id="ARBA00050607"/>
    </source>
</evidence>
<dbReference type="STRING" id="1396821.SAMN05444515_10932"/>
<comment type="similarity">
    <text evidence="9 15">Belongs to the L/F-transferase family.</text>
</comment>
<feature type="compositionally biased region" description="Polar residues" evidence="16">
    <location>
        <begin position="1"/>
        <end position="11"/>
    </location>
</feature>
<evidence type="ECO:0000256" key="11">
    <source>
        <dbReference type="ARBA" id="ARBA00074372"/>
    </source>
</evidence>
<keyword evidence="3 15" id="KW-0808">Transferase</keyword>
<proteinExistence type="inferred from homology"/>
<dbReference type="SUPFAM" id="SSF55729">
    <property type="entry name" value="Acyl-CoA N-acyltransferases (Nat)"/>
    <property type="match status" value="1"/>
</dbReference>
<evidence type="ECO:0000256" key="7">
    <source>
        <dbReference type="ARBA" id="ARBA00051538"/>
    </source>
</evidence>
<dbReference type="Gene3D" id="3.40.630.70">
    <property type="entry name" value="Leucyl/phenylalanyl-tRNA-protein transferase, C-terminal domain"/>
    <property type="match status" value="1"/>
</dbReference>
<evidence type="ECO:0000256" key="3">
    <source>
        <dbReference type="ARBA" id="ARBA00022679"/>
    </source>
</evidence>
<keyword evidence="4 15" id="KW-0012">Acyltransferase</keyword>
<dbReference type="EMBL" id="FOAA01000009">
    <property type="protein sequence ID" value="SEL08481.1"/>
    <property type="molecule type" value="Genomic_DNA"/>
</dbReference>
<evidence type="ECO:0000256" key="1">
    <source>
        <dbReference type="ARBA" id="ARBA00004496"/>
    </source>
</evidence>
<evidence type="ECO:0000256" key="12">
    <source>
        <dbReference type="ARBA" id="ARBA00077136"/>
    </source>
</evidence>
<evidence type="ECO:0000313" key="17">
    <source>
        <dbReference type="EMBL" id="SEL08481.1"/>
    </source>
</evidence>
<keyword evidence="2 15" id="KW-0963">Cytoplasm</keyword>
<reference evidence="18" key="1">
    <citation type="submission" date="2016-10" db="EMBL/GenBank/DDBJ databases">
        <authorList>
            <person name="Varghese N."/>
            <person name="Submissions S."/>
        </authorList>
    </citation>
    <scope>NUCLEOTIDE SEQUENCE [LARGE SCALE GENOMIC DNA]</scope>
    <source>
        <strain evidence="18">DSM 241</strain>
    </source>
</reference>
<dbReference type="GO" id="GO:0005737">
    <property type="term" value="C:cytoplasm"/>
    <property type="evidence" value="ECO:0007669"/>
    <property type="project" value="UniProtKB-SubCell"/>
</dbReference>
<evidence type="ECO:0000256" key="10">
    <source>
        <dbReference type="ARBA" id="ARBA00066767"/>
    </source>
</evidence>
<protein>
    <recommendedName>
        <fullName evidence="11 15">Leucyl/phenylalanyl-tRNA--protein transferase</fullName>
        <ecNumber evidence="10 15">2.3.2.6</ecNumber>
    </recommendedName>
    <alternativeName>
        <fullName evidence="12 15">L/F-transferase</fullName>
    </alternativeName>
    <alternativeName>
        <fullName evidence="13 15">Leucyltransferase</fullName>
    </alternativeName>
    <alternativeName>
        <fullName evidence="14 15">Phenyalanyltransferase</fullName>
    </alternativeName>
</protein>
<dbReference type="Gene3D" id="3.30.70.3550">
    <property type="entry name" value="Leucyl/phenylalanyl-tRNA-protein transferase, N-terminal domain"/>
    <property type="match status" value="1"/>
</dbReference>
<comment type="subcellular location">
    <subcellularLocation>
        <location evidence="1 15">Cytoplasm</location>
    </subcellularLocation>
</comment>
<name>A0A1H7MBI3_9GAMM</name>
<sequence>MSGNNQVQSLTWLRPGQTDEPFPPVDRALREPNGLLAAGGDLSLPRLLNAYRHGIFPWYEAGQPILWWSPDPRTVIYPENVRVSRSLGKTLRRGEFTVTFDQAFNEVIKGCAGPRRGVDGTWITYGMQQAFTQMHRTGYAHSVEVWREGELVGGLYGVTVGRVFFGESMFSRATDASKVALVVLCRHLQHWGYPLLDCQTPSEHMSRMGAESISRARFSARLDQLCSVPGRPGPWEVEPGL</sequence>
<dbReference type="EC" id="2.3.2.6" evidence="10 15"/>
<dbReference type="InterPro" id="IPR042203">
    <property type="entry name" value="Leu/Phe-tRNA_Trfase_C"/>
</dbReference>
<gene>
    <name evidence="15" type="primary">aat</name>
    <name evidence="17" type="ORF">SAMN05444515_10932</name>
</gene>
<dbReference type="Pfam" id="PF03588">
    <property type="entry name" value="Leu_Phe_trans"/>
    <property type="match status" value="1"/>
</dbReference>
<dbReference type="InterPro" id="IPR042221">
    <property type="entry name" value="Leu/Phe-tRNA_Trfase_N"/>
</dbReference>